<comment type="caution">
    <text evidence="1">The sequence shown here is derived from an EMBL/GenBank/DDBJ whole genome shotgun (WGS) entry which is preliminary data.</text>
</comment>
<dbReference type="Proteomes" id="UP001159363">
    <property type="component" value="Chromosome 12"/>
</dbReference>
<evidence type="ECO:0000313" key="1">
    <source>
        <dbReference type="EMBL" id="KAJ8870133.1"/>
    </source>
</evidence>
<proteinExistence type="predicted"/>
<protein>
    <submittedName>
        <fullName evidence="1">Uncharacterized protein</fullName>
    </submittedName>
</protein>
<gene>
    <name evidence="1" type="ORF">PR048_029145</name>
</gene>
<evidence type="ECO:0000313" key="2">
    <source>
        <dbReference type="Proteomes" id="UP001159363"/>
    </source>
</evidence>
<reference evidence="1 2" key="1">
    <citation type="submission" date="2023-02" db="EMBL/GenBank/DDBJ databases">
        <title>LHISI_Scaffold_Assembly.</title>
        <authorList>
            <person name="Stuart O.P."/>
            <person name="Cleave R."/>
            <person name="Magrath M.J.L."/>
            <person name="Mikheyev A.S."/>
        </authorList>
    </citation>
    <scope>NUCLEOTIDE SEQUENCE [LARGE SCALE GENOMIC DNA]</scope>
    <source>
        <strain evidence="1">Daus_M_001</strain>
        <tissue evidence="1">Leg muscle</tissue>
    </source>
</reference>
<keyword evidence="2" id="KW-1185">Reference proteome</keyword>
<accession>A0ABQ9GFC0</accession>
<organism evidence="1 2">
    <name type="scientific">Dryococelus australis</name>
    <dbReference type="NCBI Taxonomy" id="614101"/>
    <lineage>
        <taxon>Eukaryota</taxon>
        <taxon>Metazoa</taxon>
        <taxon>Ecdysozoa</taxon>
        <taxon>Arthropoda</taxon>
        <taxon>Hexapoda</taxon>
        <taxon>Insecta</taxon>
        <taxon>Pterygota</taxon>
        <taxon>Neoptera</taxon>
        <taxon>Polyneoptera</taxon>
        <taxon>Phasmatodea</taxon>
        <taxon>Verophasmatodea</taxon>
        <taxon>Anareolatae</taxon>
        <taxon>Phasmatidae</taxon>
        <taxon>Eurycanthinae</taxon>
        <taxon>Dryococelus</taxon>
    </lineage>
</organism>
<dbReference type="EMBL" id="JARBHB010000013">
    <property type="protein sequence ID" value="KAJ8870133.1"/>
    <property type="molecule type" value="Genomic_DNA"/>
</dbReference>
<name>A0ABQ9GFC0_9NEOP</name>
<sequence>MLSLGPPLVQVTITNYVQVCEPRQASLNAKSLCQSQTLCPAGKLPGQSCTPGMHLYPARTRLHRRALNYKVRPEGVLCNNGGHMHSSTNSSEIPHYPGKETTYSTKGGVRCELSRGLEEVGTFPTHCGPGWVGMRNEAHVHIKLNKVSLLASHHGEPGSIPGWVTPRFLNVVSCWKMLLVSKFSRGSPVSPALSFWRCSILVSITLISSQDLAVKELPKSLHSFNMDGVSSTDAGNQLMCSGPPGGRHVATAQEASGLVFRKGV</sequence>